<evidence type="ECO:0000313" key="4">
    <source>
        <dbReference type="EMBL" id="KII62127.1"/>
    </source>
</evidence>
<name>A0A0C2IZC6_THEKT</name>
<dbReference type="AlphaFoldDB" id="A0A0C2IZC6"/>
<evidence type="ECO:0000256" key="3">
    <source>
        <dbReference type="SAM" id="SignalP"/>
    </source>
</evidence>
<feature type="compositionally biased region" description="Low complexity" evidence="1">
    <location>
        <begin position="101"/>
        <end position="112"/>
    </location>
</feature>
<feature type="chain" id="PRO_5002162858" evidence="3">
    <location>
        <begin position="21"/>
        <end position="322"/>
    </location>
</feature>
<keyword evidence="2" id="KW-0472">Membrane</keyword>
<comment type="caution">
    <text evidence="4">The sequence shown here is derived from an EMBL/GenBank/DDBJ whole genome shotgun (WGS) entry which is preliminary data.</text>
</comment>
<evidence type="ECO:0000256" key="1">
    <source>
        <dbReference type="SAM" id="MobiDB-lite"/>
    </source>
</evidence>
<protein>
    <submittedName>
        <fullName evidence="4">Uncharacterized protein</fullName>
    </submittedName>
</protein>
<dbReference type="Proteomes" id="UP000031668">
    <property type="component" value="Unassembled WGS sequence"/>
</dbReference>
<dbReference type="EMBL" id="JWZT01005104">
    <property type="protein sequence ID" value="KII62127.1"/>
    <property type="molecule type" value="Genomic_DNA"/>
</dbReference>
<reference evidence="4 5" key="1">
    <citation type="journal article" date="2014" name="Genome Biol. Evol.">
        <title>The genome of the myxosporean Thelohanellus kitauei shows adaptations to nutrient acquisition within its fish host.</title>
        <authorList>
            <person name="Yang Y."/>
            <person name="Xiong J."/>
            <person name="Zhou Z."/>
            <person name="Huo F."/>
            <person name="Miao W."/>
            <person name="Ran C."/>
            <person name="Liu Y."/>
            <person name="Zhang J."/>
            <person name="Feng J."/>
            <person name="Wang M."/>
            <person name="Wang M."/>
            <person name="Wang L."/>
            <person name="Yao B."/>
        </authorList>
    </citation>
    <scope>NUCLEOTIDE SEQUENCE [LARGE SCALE GENOMIC DNA]</scope>
    <source>
        <strain evidence="4">Wuqing</strain>
    </source>
</reference>
<keyword evidence="3" id="KW-0732">Signal</keyword>
<gene>
    <name evidence="4" type="ORF">RF11_01500</name>
</gene>
<feature type="compositionally biased region" description="Polar residues" evidence="1">
    <location>
        <begin position="116"/>
        <end position="142"/>
    </location>
</feature>
<organism evidence="4 5">
    <name type="scientific">Thelohanellus kitauei</name>
    <name type="common">Myxosporean</name>
    <dbReference type="NCBI Taxonomy" id="669202"/>
    <lineage>
        <taxon>Eukaryota</taxon>
        <taxon>Metazoa</taxon>
        <taxon>Cnidaria</taxon>
        <taxon>Myxozoa</taxon>
        <taxon>Myxosporea</taxon>
        <taxon>Bivalvulida</taxon>
        <taxon>Platysporina</taxon>
        <taxon>Myxobolidae</taxon>
        <taxon>Thelohanellus</taxon>
    </lineage>
</organism>
<dbReference type="OrthoDB" id="10639990at2759"/>
<feature type="compositionally biased region" description="Polar residues" evidence="1">
    <location>
        <begin position="72"/>
        <end position="93"/>
    </location>
</feature>
<accession>A0A0C2IZC6</accession>
<keyword evidence="2" id="KW-1133">Transmembrane helix</keyword>
<feature type="compositionally biased region" description="Low complexity" evidence="1">
    <location>
        <begin position="143"/>
        <end position="183"/>
    </location>
</feature>
<evidence type="ECO:0000313" key="5">
    <source>
        <dbReference type="Proteomes" id="UP000031668"/>
    </source>
</evidence>
<feature type="region of interest" description="Disordered" evidence="1">
    <location>
        <begin position="23"/>
        <end position="216"/>
    </location>
</feature>
<sequence>MANKLLSILLISSLIYVAQPQINTADGGSSSGTVDKPVPPSQLVDGVPSGKPETTPITDKPGSDEIAPLPTPETTSDNQPEPKETTGQPTAEPTENKTESTSEATSAAGSETTETKNASTPEVTSSTQPETIETKNASTLEVTSATQPETTETTNASTTEATSATQPATTETKTESASATNATQPELSTSTEKKSEKNVTESTTTTTKKPGEETHPGKMIVINLFDDTALNESHTGKEDVESCHPFCAEVDRNIVLAICISIFGGLVIVGILSYMFVYRRMRRHGKGKRRVQGTFVYNPIPPSENIYLEPLKPPKETDSHRV</sequence>
<keyword evidence="5" id="KW-1185">Reference proteome</keyword>
<feature type="signal peptide" evidence="3">
    <location>
        <begin position="1"/>
        <end position="20"/>
    </location>
</feature>
<keyword evidence="2" id="KW-0812">Transmembrane</keyword>
<evidence type="ECO:0000256" key="2">
    <source>
        <dbReference type="SAM" id="Phobius"/>
    </source>
</evidence>
<proteinExistence type="predicted"/>
<feature type="compositionally biased region" description="Polar residues" evidence="1">
    <location>
        <begin position="23"/>
        <end position="33"/>
    </location>
</feature>
<feature type="transmembrane region" description="Helical" evidence="2">
    <location>
        <begin position="254"/>
        <end position="278"/>
    </location>
</feature>